<dbReference type="RefSeq" id="WP_308134515.1">
    <property type="nucleotide sequence ID" value="NZ_CP133197.1"/>
</dbReference>
<dbReference type="EMBL" id="JAVFKN010000009">
    <property type="protein sequence ID" value="MDQ5768530.1"/>
    <property type="molecule type" value="Genomic_DNA"/>
</dbReference>
<keyword evidence="1" id="KW-0732">Signal</keyword>
<dbReference type="InterPro" id="IPR011330">
    <property type="entry name" value="Glyco_hydro/deAcase_b/a-brl"/>
</dbReference>
<sequence>MQYFLNRLLYLILLLGLVPASVMAETTQRGGIVLSFDDWFVDQWHGFFTELKTTNPEIEPYSTFFVSHWLTDIKGVNQNRVGNESHYVKLKQLEDAGHEIAAHGLNHIGARAAPYNLACDQANAYVTAEVQPGLAAMAQGDPGLANDYGFIPKSFSYPYGERSTFYDNAIKTTTGVRYLRGTFDTDFTKPLKNTDAIYHRVTDANYPYLIGDGIDSVYQNDVAEVKEALDRASTNDEVITLYAHRILMPGESSNYGIQAAKLKEIILYAHSKGLKFYRFNEAFAEAPETMDTCGGNSGGGSGDPNSITFSYAEDKGNNTYRVGLQWTNLPNDVIHIALASQPATALANASTGGAASGRIGINVPNVVAGTAYVAVAKSGSTTIATSAPFIILAGNSSP</sequence>
<dbReference type="SUPFAM" id="SSF88713">
    <property type="entry name" value="Glycoside hydrolase/deacetylase"/>
    <property type="match status" value="1"/>
</dbReference>
<comment type="caution">
    <text evidence="2">The sequence shown here is derived from an EMBL/GenBank/DDBJ whole genome shotgun (WGS) entry which is preliminary data.</text>
</comment>
<feature type="signal peptide" evidence="1">
    <location>
        <begin position="1"/>
        <end position="24"/>
    </location>
</feature>
<evidence type="ECO:0000313" key="2">
    <source>
        <dbReference type="EMBL" id="MDQ5768530.1"/>
    </source>
</evidence>
<organism evidence="2 3">
    <name type="scientific">Thiothrix subterranea</name>
    <dbReference type="NCBI Taxonomy" id="2735563"/>
    <lineage>
        <taxon>Bacteria</taxon>
        <taxon>Pseudomonadati</taxon>
        <taxon>Pseudomonadota</taxon>
        <taxon>Gammaproteobacteria</taxon>
        <taxon>Thiotrichales</taxon>
        <taxon>Thiotrichaceae</taxon>
        <taxon>Thiothrix</taxon>
    </lineage>
</organism>
<protein>
    <recommendedName>
        <fullName evidence="4">NodB homology domain-containing protein</fullName>
    </recommendedName>
</protein>
<dbReference type="Gene3D" id="3.20.20.370">
    <property type="entry name" value="Glycoside hydrolase/deacetylase"/>
    <property type="match status" value="1"/>
</dbReference>
<evidence type="ECO:0008006" key="4">
    <source>
        <dbReference type="Google" id="ProtNLM"/>
    </source>
</evidence>
<reference evidence="2 3" key="1">
    <citation type="submission" date="2023-08" db="EMBL/GenBank/DDBJ databases">
        <title>New molecular markers tilS and rpoB for phylogenetic and monitoring studies of the genus Thiothrix biodiversity.</title>
        <authorList>
            <person name="Ravin N.V."/>
            <person name="Smolyakov D."/>
            <person name="Markov N.D."/>
            <person name="Beletsky A.V."/>
            <person name="Mardanov A.V."/>
            <person name="Rudenko T.S."/>
            <person name="Grabovich M.Y."/>
        </authorList>
    </citation>
    <scope>NUCLEOTIDE SEQUENCE [LARGE SCALE GENOMIC DNA]</scope>
    <source>
        <strain evidence="2 3">H33</strain>
    </source>
</reference>
<name>A0ABU0Y8V5_9GAMM</name>
<feature type="chain" id="PRO_5045370799" description="NodB homology domain-containing protein" evidence="1">
    <location>
        <begin position="25"/>
        <end position="398"/>
    </location>
</feature>
<dbReference type="Proteomes" id="UP001223336">
    <property type="component" value="Unassembled WGS sequence"/>
</dbReference>
<gene>
    <name evidence="2" type="ORF">RCC75_08330</name>
</gene>
<keyword evidence="3" id="KW-1185">Reference proteome</keyword>
<evidence type="ECO:0000256" key="1">
    <source>
        <dbReference type="SAM" id="SignalP"/>
    </source>
</evidence>
<evidence type="ECO:0000313" key="3">
    <source>
        <dbReference type="Proteomes" id="UP001223336"/>
    </source>
</evidence>
<accession>A0ABU0Y8V5</accession>
<proteinExistence type="predicted"/>